<reference evidence="1 2" key="1">
    <citation type="journal article" date="2021" name="Plant Biotechnol. J.">
        <title>Multi-omics assisted identification of the key and species-specific regulatory components of drought-tolerant mechanisms in Gossypium stocksii.</title>
        <authorList>
            <person name="Yu D."/>
            <person name="Ke L."/>
            <person name="Zhang D."/>
            <person name="Wu Y."/>
            <person name="Sun Y."/>
            <person name="Mei J."/>
            <person name="Sun J."/>
            <person name="Sun Y."/>
        </authorList>
    </citation>
    <scope>NUCLEOTIDE SEQUENCE [LARGE SCALE GENOMIC DNA]</scope>
    <source>
        <strain evidence="2">cv. E1</strain>
        <tissue evidence="1">Leaf</tissue>
    </source>
</reference>
<keyword evidence="2" id="KW-1185">Reference proteome</keyword>
<gene>
    <name evidence="1" type="ORF">J1N35_019324</name>
</gene>
<dbReference type="EMBL" id="JAIQCV010000006">
    <property type="protein sequence ID" value="KAH1092067.1"/>
    <property type="molecule type" value="Genomic_DNA"/>
</dbReference>
<organism evidence="1 2">
    <name type="scientific">Gossypium stocksii</name>
    <dbReference type="NCBI Taxonomy" id="47602"/>
    <lineage>
        <taxon>Eukaryota</taxon>
        <taxon>Viridiplantae</taxon>
        <taxon>Streptophyta</taxon>
        <taxon>Embryophyta</taxon>
        <taxon>Tracheophyta</taxon>
        <taxon>Spermatophyta</taxon>
        <taxon>Magnoliopsida</taxon>
        <taxon>eudicotyledons</taxon>
        <taxon>Gunneridae</taxon>
        <taxon>Pentapetalae</taxon>
        <taxon>rosids</taxon>
        <taxon>malvids</taxon>
        <taxon>Malvales</taxon>
        <taxon>Malvaceae</taxon>
        <taxon>Malvoideae</taxon>
        <taxon>Gossypium</taxon>
    </lineage>
</organism>
<proteinExistence type="predicted"/>
<comment type="caution">
    <text evidence="1">The sequence shown here is derived from an EMBL/GenBank/DDBJ whole genome shotgun (WGS) entry which is preliminary data.</text>
</comment>
<accession>A0A9D3VRY3</accession>
<sequence length="74" mass="8309">MTRAHTKQFQEALTALLARIWDDTKPFDVGKLWTTLWRLNALFCKPTSAPLQLSKLNSAPISSLELVPARLSSI</sequence>
<evidence type="ECO:0000313" key="2">
    <source>
        <dbReference type="Proteomes" id="UP000828251"/>
    </source>
</evidence>
<name>A0A9D3VRY3_9ROSI</name>
<dbReference type="AlphaFoldDB" id="A0A9D3VRY3"/>
<dbReference type="Proteomes" id="UP000828251">
    <property type="component" value="Unassembled WGS sequence"/>
</dbReference>
<protein>
    <submittedName>
        <fullName evidence="1">Uncharacterized protein</fullName>
    </submittedName>
</protein>
<evidence type="ECO:0000313" key="1">
    <source>
        <dbReference type="EMBL" id="KAH1092067.1"/>
    </source>
</evidence>